<dbReference type="SUPFAM" id="SSF56059">
    <property type="entry name" value="Glutathione synthetase ATP-binding domain-like"/>
    <property type="match status" value="1"/>
</dbReference>
<proteinExistence type="predicted"/>
<dbReference type="Pfam" id="PF14398">
    <property type="entry name" value="ATPgrasp_YheCD"/>
    <property type="match status" value="1"/>
</dbReference>
<evidence type="ECO:0000313" key="2">
    <source>
        <dbReference type="Proteomes" id="UP001057134"/>
    </source>
</evidence>
<dbReference type="EMBL" id="CP027059">
    <property type="protein sequence ID" value="UQZ83811.1"/>
    <property type="molecule type" value="Genomic_DNA"/>
</dbReference>
<sequence>MSRSVANKWLKTNVLLRHRGIAGHIPETRRFTSAALAQMVNKYGRVVAKPVVGTGGSGVILIYKQGSGYIIHYRGKIMRRADFASMLAAVGRIRRGRAYLIQRGIRLAQIAGRPVDYRVKLVDQGGRWVTRAIVGRLARPGLFVTNLCRGGTLLKSSDAIRRSLSIAPQAKKRELRNLSYRSMRLLKASFPGIGQLGFDYGIDKIGKIWMFEVNTKPH</sequence>
<keyword evidence="2" id="KW-1185">Reference proteome</keyword>
<accession>A0ABY4RN00</accession>
<evidence type="ECO:0000313" key="1">
    <source>
        <dbReference type="EMBL" id="UQZ83811.1"/>
    </source>
</evidence>
<dbReference type="Proteomes" id="UP001057134">
    <property type="component" value="Chromosome"/>
</dbReference>
<protein>
    <submittedName>
        <fullName evidence="1">Endospore coat-associated protein YheD</fullName>
    </submittedName>
</protein>
<reference evidence="1" key="1">
    <citation type="submission" date="2018-02" db="EMBL/GenBank/DDBJ databases">
        <authorList>
            <person name="Kim S.-K."/>
            <person name="Jung H.-I."/>
            <person name="Lee S.-W."/>
        </authorList>
    </citation>
    <scope>NUCLEOTIDE SEQUENCE</scope>
    <source>
        <strain evidence="1">SK3146</strain>
    </source>
</reference>
<name>A0ABY4RN00_9BACL</name>
<dbReference type="InterPro" id="IPR026838">
    <property type="entry name" value="YheC/D"/>
</dbReference>
<reference evidence="1" key="2">
    <citation type="journal article" date="2021" name="J Anim Sci Technol">
        <title>Complete genome sequence of Paenibacillus konkukensis sp. nov. SK3146 as a potential probiotic strain.</title>
        <authorList>
            <person name="Jung H.I."/>
            <person name="Park S."/>
            <person name="Niu K.M."/>
            <person name="Lee S.W."/>
            <person name="Kothari D."/>
            <person name="Yi K.J."/>
            <person name="Kim S.K."/>
        </authorList>
    </citation>
    <scope>NUCLEOTIDE SEQUENCE</scope>
    <source>
        <strain evidence="1">SK3146</strain>
    </source>
</reference>
<dbReference type="RefSeq" id="WP_249865795.1">
    <property type="nucleotide sequence ID" value="NZ_CP027059.1"/>
</dbReference>
<gene>
    <name evidence="1" type="primary">yheD_8</name>
    <name evidence="1" type="ORF">SK3146_03018</name>
</gene>
<organism evidence="1 2">
    <name type="scientific">Paenibacillus konkukensis</name>
    <dbReference type="NCBI Taxonomy" id="2020716"/>
    <lineage>
        <taxon>Bacteria</taxon>
        <taxon>Bacillati</taxon>
        <taxon>Bacillota</taxon>
        <taxon>Bacilli</taxon>
        <taxon>Bacillales</taxon>
        <taxon>Paenibacillaceae</taxon>
        <taxon>Paenibacillus</taxon>
    </lineage>
</organism>